<evidence type="ECO:0000313" key="4">
    <source>
        <dbReference type="Proteomes" id="UP001153636"/>
    </source>
</evidence>
<gene>
    <name evidence="3" type="ORF">PSYICH_LOCUS438</name>
</gene>
<dbReference type="AlphaFoldDB" id="A0A9P0CI15"/>
<organism evidence="3 4">
    <name type="scientific">Psylliodes chrysocephalus</name>
    <dbReference type="NCBI Taxonomy" id="3402493"/>
    <lineage>
        <taxon>Eukaryota</taxon>
        <taxon>Metazoa</taxon>
        <taxon>Ecdysozoa</taxon>
        <taxon>Arthropoda</taxon>
        <taxon>Hexapoda</taxon>
        <taxon>Insecta</taxon>
        <taxon>Pterygota</taxon>
        <taxon>Neoptera</taxon>
        <taxon>Endopterygota</taxon>
        <taxon>Coleoptera</taxon>
        <taxon>Polyphaga</taxon>
        <taxon>Cucujiformia</taxon>
        <taxon>Chrysomeloidea</taxon>
        <taxon>Chrysomelidae</taxon>
        <taxon>Galerucinae</taxon>
        <taxon>Alticini</taxon>
        <taxon>Psylliodes</taxon>
    </lineage>
</organism>
<keyword evidence="1" id="KW-1133">Transmembrane helix</keyword>
<evidence type="ECO:0000256" key="2">
    <source>
        <dbReference type="SAM" id="SignalP"/>
    </source>
</evidence>
<keyword evidence="4" id="KW-1185">Reference proteome</keyword>
<feature type="signal peptide" evidence="2">
    <location>
        <begin position="1"/>
        <end position="19"/>
    </location>
</feature>
<dbReference type="Proteomes" id="UP001153636">
    <property type="component" value="Chromosome 1"/>
</dbReference>
<keyword evidence="2" id="KW-0732">Signal</keyword>
<dbReference type="OrthoDB" id="6718688at2759"/>
<protein>
    <submittedName>
        <fullName evidence="3">Uncharacterized protein</fullName>
    </submittedName>
</protein>
<reference evidence="3" key="1">
    <citation type="submission" date="2022-01" db="EMBL/GenBank/DDBJ databases">
        <authorList>
            <person name="King R."/>
        </authorList>
    </citation>
    <scope>NUCLEOTIDE SEQUENCE</scope>
</reference>
<name>A0A9P0CI15_9CUCU</name>
<proteinExistence type="predicted"/>
<evidence type="ECO:0000313" key="3">
    <source>
        <dbReference type="EMBL" id="CAH1099564.1"/>
    </source>
</evidence>
<feature type="transmembrane region" description="Helical" evidence="1">
    <location>
        <begin position="414"/>
        <end position="436"/>
    </location>
</feature>
<sequence>MARTNPLTIFLLCLHLVLGQNYSTNIESTPTILNTTTEPTPVTYEYVIRLIFGLENEKVSTFLLDTIFNNSNNITTTDIISLYSLDYLTLSSTNDILKELHYKPSKALSIDGLEKYLSDFGIDFKDLYKAVFITHLKLTGFPLRNFFIDLGVNIEDFANAIYFGEPDPFEVFKKGNFSEKNLDTALEKLSKTKDDLFEACKIEILNNVRSKSTEEFLNILKTHNFDRVEAMNLWKYLELDLESVERVTVFADLLDQIKFNLENTSYLGILSANKVAINKEIYKNIKEKMELSKIFAQSIYDNTTVELKEEKPYYENIVTLSLETDNFTTFIQVATTNKDLEHCQIITLENDTLISQYVEKVTNKNDTLEVSREDFNITSLIPGSPLICDNKVYGLAKEINNDEIVFDAFIVDSGAINIVFSPFLFVCLFVILLFIYNCDIL</sequence>
<accession>A0A9P0CI15</accession>
<evidence type="ECO:0000256" key="1">
    <source>
        <dbReference type="SAM" id="Phobius"/>
    </source>
</evidence>
<keyword evidence="1" id="KW-0472">Membrane</keyword>
<feature type="chain" id="PRO_5040460247" evidence="2">
    <location>
        <begin position="20"/>
        <end position="441"/>
    </location>
</feature>
<dbReference type="EMBL" id="OV651813">
    <property type="protein sequence ID" value="CAH1099564.1"/>
    <property type="molecule type" value="Genomic_DNA"/>
</dbReference>
<keyword evidence="1" id="KW-0812">Transmembrane</keyword>